<feature type="domain" description="RCK C-terminal" evidence="2">
    <location>
        <begin position="150"/>
        <end position="232"/>
    </location>
</feature>
<dbReference type="PROSITE" id="PS51202">
    <property type="entry name" value="RCK_C"/>
    <property type="match status" value="1"/>
</dbReference>
<dbReference type="Proteomes" id="UP000262621">
    <property type="component" value="Unassembled WGS sequence"/>
</dbReference>
<dbReference type="InterPro" id="IPR050721">
    <property type="entry name" value="Trk_Ktr_HKT_K-transport"/>
</dbReference>
<sequence>MARSNPFSFRRPGRSLGADAVVVIGLGRFGSALALELMATGTDVLGIDADEETVQSLNGRLTHVVRADSTKETTLRQLSVHQFDRAVVGIGSDLQSSILTTSLLLRFGVATVWAKATSDAHGEILKQLGTHHVVYPEHDMGRREAHLVRSDILDFIEIEDGFAMVKTRPPAQVVGRPLGTTDIRATHGITVVAVKPRTGTWGYATADTVLASDDTIIVTGETARAEAFGRLR</sequence>
<dbReference type="InterPro" id="IPR036291">
    <property type="entry name" value="NAD(P)-bd_dom_sf"/>
</dbReference>
<dbReference type="GO" id="GO:0008324">
    <property type="term" value="F:monoatomic cation transmembrane transporter activity"/>
    <property type="evidence" value="ECO:0007669"/>
    <property type="project" value="InterPro"/>
</dbReference>
<keyword evidence="4" id="KW-1185">Reference proteome</keyword>
<organism evidence="3 4">
    <name type="scientific">Micromonospora craniellae</name>
    <dbReference type="NCBI Taxonomy" id="2294034"/>
    <lineage>
        <taxon>Bacteria</taxon>
        <taxon>Bacillati</taxon>
        <taxon>Actinomycetota</taxon>
        <taxon>Actinomycetes</taxon>
        <taxon>Micromonosporales</taxon>
        <taxon>Micromonosporaceae</taxon>
        <taxon>Micromonospora</taxon>
    </lineage>
</organism>
<accession>A0A372FRI6</accession>
<evidence type="ECO:0000313" key="3">
    <source>
        <dbReference type="EMBL" id="RFS43351.1"/>
    </source>
</evidence>
<comment type="caution">
    <text evidence="3">The sequence shown here is derived from an EMBL/GenBank/DDBJ whole genome shotgun (WGS) entry which is preliminary data.</text>
</comment>
<proteinExistence type="predicted"/>
<gene>
    <name evidence="3" type="ORF">D0Q02_28270</name>
</gene>
<evidence type="ECO:0000259" key="1">
    <source>
        <dbReference type="PROSITE" id="PS51201"/>
    </source>
</evidence>
<dbReference type="InterPro" id="IPR003148">
    <property type="entry name" value="RCK_N"/>
</dbReference>
<name>A0A372FRI6_9ACTN</name>
<dbReference type="SUPFAM" id="SSF116726">
    <property type="entry name" value="TrkA C-terminal domain-like"/>
    <property type="match status" value="1"/>
</dbReference>
<reference evidence="3 4" key="1">
    <citation type="submission" date="2018-08" db="EMBL/GenBank/DDBJ databases">
        <title>Verrucosispora craniellae sp. nov., isolated from a marine sponge in the South China Sea.</title>
        <authorList>
            <person name="Li L."/>
            <person name="Lin H.W."/>
        </authorList>
    </citation>
    <scope>NUCLEOTIDE SEQUENCE [LARGE SCALE GENOMIC DNA]</scope>
    <source>
        <strain evidence="3 4">LHW63014</strain>
    </source>
</reference>
<dbReference type="Gene3D" id="3.40.50.720">
    <property type="entry name" value="NAD(P)-binding Rossmann-like Domain"/>
    <property type="match status" value="1"/>
</dbReference>
<dbReference type="InterPro" id="IPR006037">
    <property type="entry name" value="RCK_C"/>
</dbReference>
<dbReference type="Gene3D" id="3.30.70.1450">
    <property type="entry name" value="Regulator of K+ conductance, C-terminal domain"/>
    <property type="match status" value="1"/>
</dbReference>
<evidence type="ECO:0000313" key="4">
    <source>
        <dbReference type="Proteomes" id="UP000262621"/>
    </source>
</evidence>
<feature type="domain" description="RCK N-terminal" evidence="1">
    <location>
        <begin position="18"/>
        <end position="134"/>
    </location>
</feature>
<dbReference type="PANTHER" id="PTHR43833">
    <property type="entry name" value="POTASSIUM CHANNEL PROTEIN 2-RELATED-RELATED"/>
    <property type="match status" value="1"/>
</dbReference>
<dbReference type="Pfam" id="PF02080">
    <property type="entry name" value="TrkA_C"/>
    <property type="match status" value="1"/>
</dbReference>
<dbReference type="RefSeq" id="WP_117231009.1">
    <property type="nucleotide sequence ID" value="NZ_CP061725.1"/>
</dbReference>
<dbReference type="PROSITE" id="PS51201">
    <property type="entry name" value="RCK_N"/>
    <property type="match status" value="1"/>
</dbReference>
<dbReference type="AlphaFoldDB" id="A0A372FRI6"/>
<dbReference type="Pfam" id="PF02254">
    <property type="entry name" value="TrkA_N"/>
    <property type="match status" value="1"/>
</dbReference>
<protein>
    <submittedName>
        <fullName evidence="3">TrkA family potassium uptake protein</fullName>
    </submittedName>
</protein>
<dbReference type="OrthoDB" id="9776294at2"/>
<dbReference type="GO" id="GO:0006813">
    <property type="term" value="P:potassium ion transport"/>
    <property type="evidence" value="ECO:0007669"/>
    <property type="project" value="InterPro"/>
</dbReference>
<evidence type="ECO:0000259" key="2">
    <source>
        <dbReference type="PROSITE" id="PS51202"/>
    </source>
</evidence>
<dbReference type="PANTHER" id="PTHR43833:SF7">
    <property type="entry name" value="KTR SYSTEM POTASSIUM UPTAKE PROTEIN C"/>
    <property type="match status" value="1"/>
</dbReference>
<dbReference type="SUPFAM" id="SSF51735">
    <property type="entry name" value="NAD(P)-binding Rossmann-fold domains"/>
    <property type="match status" value="1"/>
</dbReference>
<dbReference type="InterPro" id="IPR036721">
    <property type="entry name" value="RCK_C_sf"/>
</dbReference>
<dbReference type="EMBL" id="QVFU01000065">
    <property type="protein sequence ID" value="RFS43351.1"/>
    <property type="molecule type" value="Genomic_DNA"/>
</dbReference>